<accession>A0A1Y6J253</accession>
<evidence type="ECO:0000313" key="2">
    <source>
        <dbReference type="EMBL" id="SMS02772.1"/>
    </source>
</evidence>
<evidence type="ECO:0000313" key="3">
    <source>
        <dbReference type="Proteomes" id="UP000196125"/>
    </source>
</evidence>
<feature type="region of interest" description="Disordered" evidence="1">
    <location>
        <begin position="351"/>
        <end position="399"/>
    </location>
</feature>
<dbReference type="AlphaFoldDB" id="A0A1Y6J253"/>
<dbReference type="EMBL" id="FXXI01000012">
    <property type="protein sequence ID" value="SMS02772.1"/>
    <property type="molecule type" value="Genomic_DNA"/>
</dbReference>
<sequence length="665" mass="75748">MWSATPDSDTASGKVSALIGVHYQTVKSNRHSIVLCLYFLFVVKRVTVTTPTDFNINELTNHDNNYWRVDWFGYLHYFNQYGQRFSEPLVDVYLSAFKSKPNSSSLNYKTSTNFSQPNRVCIPISYLMIVRLGDVWHKGRRLKLKHSMEMRECFQSTTIDIQTTATLQSGAKDTKGNHIIPFAYHPYHKPATHTYCEIINLPDGNRIAIPHYVILQAYFSESQYVFQQIFKFGLQLDSIYDPAKSYINDSGEAFIMLKAKTHDSAASQVARLAFDKKANTVISNISPNMSIQKNTGQPIRPKAGFPFENQTTNLNVYGKWCHKEEAQNKTFIVYDILGCSAAYPFTNLKHFRDNPGDKDPNSPGTRPVEGQSKSGKPKPRVKKDNQLELQPQEEPTNKMEELLLEKRRGTEFSDLVTKNVEKQRQDPHKNHKDNASGPPNEKDVGAGNTGDGSSNGAIPPVDFCLPPSEYENRHIFKNRICRLELFLKLLSILKSSPYITHSEFIQVFSGLGAPSSVYSYFPDTWTDTRRKSTWQYINYIKGFNLAEQKKHRRAIIANLTISSHATIYLIDIERRTASVEEGWIELDSASLFLAICHGSNTLSRSLLSSLIENCAENRGTWKHEMIEPYAESYSLKHSSNLSVENGQYVERQIAIIEKYIGFKFS</sequence>
<protein>
    <recommendedName>
        <fullName evidence="4">TnsE C-terminal domain-containing protein</fullName>
    </recommendedName>
</protein>
<feature type="compositionally biased region" description="Basic and acidic residues" evidence="1">
    <location>
        <begin position="419"/>
        <end position="444"/>
    </location>
</feature>
<proteinExistence type="predicted"/>
<reference evidence="2 3" key="1">
    <citation type="submission" date="2017-05" db="EMBL/GenBank/DDBJ databases">
        <authorList>
            <person name="Song R."/>
            <person name="Chenine A.L."/>
            <person name="Ruprecht R.M."/>
        </authorList>
    </citation>
    <scope>NUCLEOTIDE SEQUENCE [LARGE SCALE GENOMIC DNA]</scope>
    <source>
        <strain evidence="2 3">CECT 7927</strain>
    </source>
</reference>
<evidence type="ECO:0008006" key="4">
    <source>
        <dbReference type="Google" id="ProtNLM"/>
    </source>
</evidence>
<feature type="compositionally biased region" description="Basic and acidic residues" evidence="1">
    <location>
        <begin position="351"/>
        <end position="360"/>
    </location>
</feature>
<feature type="region of interest" description="Disordered" evidence="1">
    <location>
        <begin position="413"/>
        <end position="459"/>
    </location>
</feature>
<organism evidence="2 3">
    <name type="scientific">Vibrio mangrovi</name>
    <dbReference type="NCBI Taxonomy" id="474394"/>
    <lineage>
        <taxon>Bacteria</taxon>
        <taxon>Pseudomonadati</taxon>
        <taxon>Pseudomonadota</taxon>
        <taxon>Gammaproteobacteria</taxon>
        <taxon>Vibrionales</taxon>
        <taxon>Vibrionaceae</taxon>
        <taxon>Vibrio</taxon>
    </lineage>
</organism>
<gene>
    <name evidence="2" type="ORF">VIM7927_04112</name>
</gene>
<evidence type="ECO:0000256" key="1">
    <source>
        <dbReference type="SAM" id="MobiDB-lite"/>
    </source>
</evidence>
<dbReference type="Proteomes" id="UP000196125">
    <property type="component" value="Unassembled WGS sequence"/>
</dbReference>
<name>A0A1Y6J253_9VIBR</name>